<evidence type="ECO:0000313" key="2">
    <source>
        <dbReference type="Proteomes" id="UP000886724"/>
    </source>
</evidence>
<accession>A0A9D1XMZ4</accession>
<organism evidence="1 2">
    <name type="scientific">Candidatus Erysipelatoclostridium merdavium</name>
    <dbReference type="NCBI Taxonomy" id="2838566"/>
    <lineage>
        <taxon>Bacteria</taxon>
        <taxon>Bacillati</taxon>
        <taxon>Bacillota</taxon>
        <taxon>Erysipelotrichia</taxon>
        <taxon>Erysipelotrichales</taxon>
        <taxon>Erysipelotrichales incertae sedis</taxon>
    </lineage>
</organism>
<dbReference type="Proteomes" id="UP000886724">
    <property type="component" value="Unassembled WGS sequence"/>
</dbReference>
<proteinExistence type="predicted"/>
<comment type="caution">
    <text evidence="1">The sequence shown here is derived from an EMBL/GenBank/DDBJ whole genome shotgun (WGS) entry which is preliminary data.</text>
</comment>
<dbReference type="AlphaFoldDB" id="A0A9D1XMZ4"/>
<protein>
    <submittedName>
        <fullName evidence="1">Uncharacterized protein</fullName>
    </submittedName>
</protein>
<sequence length="119" mass="14273">MNCLKNIDNLSIGIDKQWIWKDKDNYYRSRDYLQKINFCIQDLNRELNNLCNPSMKEVVYIIVLIDWIREAVDAIPKILRPEVMEDYVYENEDMTNKSIDFFKAIRSFVVAHPLSTNRH</sequence>
<evidence type="ECO:0000313" key="1">
    <source>
        <dbReference type="EMBL" id="HIX80930.1"/>
    </source>
</evidence>
<name>A0A9D1XMZ4_9FIRM</name>
<reference evidence="1" key="2">
    <citation type="submission" date="2021-04" db="EMBL/GenBank/DDBJ databases">
        <authorList>
            <person name="Gilroy R."/>
        </authorList>
    </citation>
    <scope>NUCLEOTIDE SEQUENCE</scope>
    <source>
        <strain evidence="1">ChiGjej1B1-14440</strain>
    </source>
</reference>
<reference evidence="1" key="1">
    <citation type="journal article" date="2021" name="PeerJ">
        <title>Extensive microbial diversity within the chicken gut microbiome revealed by metagenomics and culture.</title>
        <authorList>
            <person name="Gilroy R."/>
            <person name="Ravi A."/>
            <person name="Getino M."/>
            <person name="Pursley I."/>
            <person name="Horton D.L."/>
            <person name="Alikhan N.F."/>
            <person name="Baker D."/>
            <person name="Gharbi K."/>
            <person name="Hall N."/>
            <person name="Watson M."/>
            <person name="Adriaenssens E.M."/>
            <person name="Foster-Nyarko E."/>
            <person name="Jarju S."/>
            <person name="Secka A."/>
            <person name="Antonio M."/>
            <person name="Oren A."/>
            <person name="Chaudhuri R.R."/>
            <person name="La Ragione R."/>
            <person name="Hildebrand F."/>
            <person name="Pallen M.J."/>
        </authorList>
    </citation>
    <scope>NUCLEOTIDE SEQUENCE</scope>
    <source>
        <strain evidence="1">ChiGjej1B1-14440</strain>
    </source>
</reference>
<dbReference type="EMBL" id="DXET01000074">
    <property type="protein sequence ID" value="HIX80930.1"/>
    <property type="molecule type" value="Genomic_DNA"/>
</dbReference>
<gene>
    <name evidence="1" type="ORF">H9980_03020</name>
</gene>